<feature type="transmembrane region" description="Helical" evidence="5">
    <location>
        <begin position="410"/>
        <end position="433"/>
    </location>
</feature>
<feature type="transmembrane region" description="Helical" evidence="5">
    <location>
        <begin position="280"/>
        <end position="299"/>
    </location>
</feature>
<evidence type="ECO:0000313" key="8">
    <source>
        <dbReference type="EMBL" id="KGB40956.1"/>
    </source>
</evidence>
<evidence type="ECO:0000259" key="6">
    <source>
        <dbReference type="PROSITE" id="PS50086"/>
    </source>
</evidence>
<dbReference type="GO" id="GO:0005216">
    <property type="term" value="F:monoatomic ion channel activity"/>
    <property type="evidence" value="ECO:0007669"/>
    <property type="project" value="InterPro"/>
</dbReference>
<protein>
    <submittedName>
        <fullName evidence="8">Two pore calcium channel protein 1</fullName>
    </submittedName>
</protein>
<proteinExistence type="predicted"/>
<dbReference type="STRING" id="6185.A0A095B1G1"/>
<feature type="transmembrane region" description="Helical" evidence="5">
    <location>
        <begin position="345"/>
        <end position="366"/>
    </location>
</feature>
<feature type="domain" description="Rab-GAP TBC" evidence="6">
    <location>
        <begin position="1"/>
        <end position="167"/>
    </location>
</feature>
<keyword evidence="2 5" id="KW-0812">Transmembrane</keyword>
<feature type="transmembrane region" description="Helical" evidence="5">
    <location>
        <begin position="717"/>
        <end position="735"/>
    </location>
</feature>
<comment type="subcellular location">
    <subcellularLocation>
        <location evidence="1">Membrane</location>
        <topology evidence="1">Multi-pass membrane protein</topology>
    </subcellularLocation>
</comment>
<dbReference type="SUPFAM" id="SSF47473">
    <property type="entry name" value="EF-hand"/>
    <property type="match status" value="1"/>
</dbReference>
<dbReference type="SUPFAM" id="SSF47923">
    <property type="entry name" value="Ypt/Rab-GAP domain of gyp1p"/>
    <property type="match status" value="1"/>
</dbReference>
<dbReference type="FunFam" id="1.10.8.270:FF:000007">
    <property type="entry name" value="TBC1 domain family member 10A"/>
    <property type="match status" value="1"/>
</dbReference>
<dbReference type="Gene3D" id="1.10.8.270">
    <property type="entry name" value="putative rabgap domain of human tbc1 domain family member 14 like domains"/>
    <property type="match status" value="1"/>
</dbReference>
<feature type="transmembrane region" description="Helical" evidence="5">
    <location>
        <begin position="311"/>
        <end position="333"/>
    </location>
</feature>
<dbReference type="PROSITE" id="PS50222">
    <property type="entry name" value="EF_HAND_2"/>
    <property type="match status" value="1"/>
</dbReference>
<feature type="transmembrane region" description="Helical" evidence="5">
    <location>
        <begin position="825"/>
        <end position="847"/>
    </location>
</feature>
<dbReference type="PANTHER" id="PTHR46726">
    <property type="entry name" value="TWO PORE CHANNEL 3"/>
    <property type="match status" value="1"/>
</dbReference>
<dbReference type="SUPFAM" id="SSF81324">
    <property type="entry name" value="Voltage-gated potassium channels"/>
    <property type="match status" value="1"/>
</dbReference>
<name>A0A095B1G1_SCHHA</name>
<evidence type="ECO:0000256" key="1">
    <source>
        <dbReference type="ARBA" id="ARBA00004141"/>
    </source>
</evidence>
<keyword evidence="4 5" id="KW-0472">Membrane</keyword>
<dbReference type="InterPro" id="IPR005821">
    <property type="entry name" value="Ion_trans_dom"/>
</dbReference>
<feature type="transmembrane region" description="Helical" evidence="5">
    <location>
        <begin position="692"/>
        <end position="711"/>
    </location>
</feature>
<dbReference type="PANTHER" id="PTHR46726:SF1">
    <property type="entry name" value="TWO-PORE CALCIUM CHANNEL 3"/>
    <property type="match status" value="1"/>
</dbReference>
<dbReference type="GO" id="GO:0016020">
    <property type="term" value="C:membrane"/>
    <property type="evidence" value="ECO:0007669"/>
    <property type="project" value="UniProtKB-SubCell"/>
</dbReference>
<dbReference type="SMART" id="SM00164">
    <property type="entry name" value="TBC"/>
    <property type="match status" value="1"/>
</dbReference>
<dbReference type="InterPro" id="IPR027359">
    <property type="entry name" value="Volt_channel_dom_sf"/>
</dbReference>
<dbReference type="Gene3D" id="1.10.287.70">
    <property type="match status" value="1"/>
</dbReference>
<dbReference type="AlphaFoldDB" id="A0A095B1G1"/>
<evidence type="ECO:0000256" key="2">
    <source>
        <dbReference type="ARBA" id="ARBA00022692"/>
    </source>
</evidence>
<dbReference type="InterPro" id="IPR002048">
    <property type="entry name" value="EF_hand_dom"/>
</dbReference>
<dbReference type="Gene3D" id="1.20.120.350">
    <property type="entry name" value="Voltage-gated potassium channels. Chain C"/>
    <property type="match status" value="1"/>
</dbReference>
<sequence>MSGDPKTISQIKLDVDRQLPNHVLFATSHGNAKASLFNILKAYSLLHPATGYCQAQAPIAAALLIHMPEEDAFWTFVCLCNRYMTDYFKSDLVRVKIELNMLFELVKKYQPDIYHHMGMELNTVFLFTLILGVKVLFRIALSIFQLLLGDSNSRKRLNSMDKLMESLRNLPKNIVGEHVLINHSFRYTFITKQELVKLYRTQLKSIDYLSQQQKKIVVLAAFNDIKKMDENYRNLNHRARQLVLATTLIRDACATRLEINFKRDLLSVQLYEHYYSKSYVILYYILTLINLLTIILEYPGNIWINGKPLPYYIPLIINLLCECYFYYRWYIIYVISEKKSLKSNISFIATIIILLLMTIDAIIYIICHELNFSNSIRWSRALRPILLLTFPENRRLRAAFFNLRRTLIDVLPVFGLFGACLIFISIVSLTLLSDMKLTYPNGNKYLYDFIDVLWEFYVLTTTANSPDIILPAYEYNHYFIMIYLFICTICNWLFMGILTASIYNSYKSHLGEFVLKTIIKRKKKLDEAFHLISIITSNKQLGIHQNIFLQLMHIVKPNYNKDSLKIIFYLLNKNKSGYLLKHEFERLTEYMQLKFEMIEFNRFYFNAYISKFYSIYTSSKFQLFIYYMNHNITKLIFIIFIIMNAICVVMYHSNPKLLELIEWIFTIIFIIELIINYLICGGVKFFNDGWNLFDFIIIFSALIGQIIQFIFYSINIYLSHEIIQIFLLLRLFRLLKLFSVIKQFRIVINCILIILPSLTAYTTILLILFYIFSCIAMELFAFVYQPPLNYNYTLNTTCNNKYLLNSEFVKWHYCTFNFNSPLDSFLLLFIITVGNNWHIFTDGYVIVTTRWSKLFFIIIHWICVLLVLNVVLAFIIEAFLIEYDSQQSKFELYINERLNDLEMNAENELKKCGLENFRKPGFIMSKKLLDEAGITEHSTKKVFYLKTDNTSIEILMFRMFEKEIEELVEDLTNKLTVPKLKSHDPFSHI</sequence>
<evidence type="ECO:0000256" key="4">
    <source>
        <dbReference type="ARBA" id="ARBA00023136"/>
    </source>
</evidence>
<feature type="transmembrane region" description="Helical" evidence="5">
    <location>
        <begin position="124"/>
        <end position="148"/>
    </location>
</feature>
<dbReference type="InterPro" id="IPR035969">
    <property type="entry name" value="Rab-GAP_TBC_sf"/>
</dbReference>
<feature type="transmembrane region" description="Helical" evidence="5">
    <location>
        <begin position="635"/>
        <end position="654"/>
    </location>
</feature>
<dbReference type="InterPro" id="IPR000195">
    <property type="entry name" value="Rab-GAP-TBC_dom"/>
</dbReference>
<feature type="transmembrane region" description="Helical" evidence="5">
    <location>
        <begin position="660"/>
        <end position="680"/>
    </location>
</feature>
<organism evidence="8">
    <name type="scientific">Schistosoma haematobium</name>
    <name type="common">Blood fluke</name>
    <dbReference type="NCBI Taxonomy" id="6185"/>
    <lineage>
        <taxon>Eukaryota</taxon>
        <taxon>Metazoa</taxon>
        <taxon>Spiralia</taxon>
        <taxon>Lophotrochozoa</taxon>
        <taxon>Platyhelminthes</taxon>
        <taxon>Trematoda</taxon>
        <taxon>Digenea</taxon>
        <taxon>Strigeidida</taxon>
        <taxon>Schistosomatoidea</taxon>
        <taxon>Schistosomatidae</taxon>
        <taxon>Schistosoma</taxon>
    </lineage>
</organism>
<feature type="transmembrane region" description="Helical" evidence="5">
    <location>
        <begin position="854"/>
        <end position="881"/>
    </location>
</feature>
<feature type="transmembrane region" description="Helical" evidence="5">
    <location>
        <begin position="475"/>
        <end position="498"/>
    </location>
</feature>
<dbReference type="EMBL" id="KL251659">
    <property type="protein sequence ID" value="KGB40956.1"/>
    <property type="molecule type" value="Genomic_DNA"/>
</dbReference>
<dbReference type="Pfam" id="PF00520">
    <property type="entry name" value="Ion_trans"/>
    <property type="match status" value="1"/>
</dbReference>
<reference evidence="8" key="1">
    <citation type="journal article" date="2012" name="Nat. Genet.">
        <title>Whole-genome sequence of Schistosoma haematobium.</title>
        <authorList>
            <person name="Young N.D."/>
            <person name="Jex A.R."/>
            <person name="Li B."/>
            <person name="Liu S."/>
            <person name="Yang L."/>
            <person name="Xiong Z."/>
            <person name="Li Y."/>
            <person name="Cantacessi C."/>
            <person name="Hall R.S."/>
            <person name="Xu X."/>
            <person name="Chen F."/>
            <person name="Wu X."/>
            <person name="Zerlotini A."/>
            <person name="Oliveira G."/>
            <person name="Hofmann A."/>
            <person name="Zhang G."/>
            <person name="Fang X."/>
            <person name="Kang Y."/>
            <person name="Campbell B.E."/>
            <person name="Loukas A."/>
            <person name="Ranganathan S."/>
            <person name="Rollinson D."/>
            <person name="Rinaldi G."/>
            <person name="Brindley P.J."/>
            <person name="Yang H."/>
            <person name="Wang J."/>
            <person name="Wang J."/>
            <person name="Gasser R.B."/>
        </authorList>
    </citation>
    <scope>NUCLEOTIDE SEQUENCE [LARGE SCALE GENOMIC DNA]</scope>
</reference>
<feature type="transmembrane region" description="Helical" evidence="5">
    <location>
        <begin position="747"/>
        <end position="772"/>
    </location>
</feature>
<evidence type="ECO:0000256" key="3">
    <source>
        <dbReference type="ARBA" id="ARBA00022989"/>
    </source>
</evidence>
<accession>A0A095B1G1</accession>
<evidence type="ECO:0000259" key="7">
    <source>
        <dbReference type="PROSITE" id="PS50222"/>
    </source>
</evidence>
<evidence type="ECO:0000256" key="5">
    <source>
        <dbReference type="SAM" id="Phobius"/>
    </source>
</evidence>
<feature type="transmembrane region" description="Helical" evidence="5">
    <location>
        <begin position="445"/>
        <end position="463"/>
    </location>
</feature>
<dbReference type="Pfam" id="PF00566">
    <property type="entry name" value="RabGAP-TBC"/>
    <property type="match status" value="1"/>
</dbReference>
<dbReference type="InterPro" id="IPR011992">
    <property type="entry name" value="EF-hand-dom_pair"/>
</dbReference>
<feature type="domain" description="EF-hand" evidence="7">
    <location>
        <begin position="559"/>
        <end position="594"/>
    </location>
</feature>
<dbReference type="GO" id="GO:0005509">
    <property type="term" value="F:calcium ion binding"/>
    <property type="evidence" value="ECO:0007669"/>
    <property type="project" value="InterPro"/>
</dbReference>
<keyword evidence="3 5" id="KW-1133">Transmembrane helix</keyword>
<gene>
    <name evidence="8" type="ORF">MS3_09450</name>
</gene>
<dbReference type="PROSITE" id="PS50086">
    <property type="entry name" value="TBC_RABGAP"/>
    <property type="match status" value="1"/>
</dbReference>